<dbReference type="PROSITE" id="PS01148">
    <property type="entry name" value="UPF0033"/>
    <property type="match status" value="1"/>
</dbReference>
<organism evidence="2 3">
    <name type="scientific">Anaeromyxobacter paludicola</name>
    <dbReference type="NCBI Taxonomy" id="2918171"/>
    <lineage>
        <taxon>Bacteria</taxon>
        <taxon>Pseudomonadati</taxon>
        <taxon>Myxococcota</taxon>
        <taxon>Myxococcia</taxon>
        <taxon>Myxococcales</taxon>
        <taxon>Cystobacterineae</taxon>
        <taxon>Anaeromyxobacteraceae</taxon>
        <taxon>Anaeromyxobacter</taxon>
    </lineage>
</organism>
<evidence type="ECO:0000313" key="3">
    <source>
        <dbReference type="Proteomes" id="UP001162734"/>
    </source>
</evidence>
<sequence length="79" mass="8837">MSEETSGEVVRLDAVGMRCPHPVLVLSNATVHTPPGTIVEITGDCDTFERDIRQFCERRKKTVLAVQGTPPRLTIQIRY</sequence>
<dbReference type="RefSeq" id="WP_248342325.1">
    <property type="nucleotide sequence ID" value="NZ_AP025592.1"/>
</dbReference>
<dbReference type="Gene3D" id="3.30.110.40">
    <property type="entry name" value="TusA-like domain"/>
    <property type="match status" value="1"/>
</dbReference>
<gene>
    <name evidence="2" type="ORF">AMPC_30400</name>
</gene>
<reference evidence="3" key="1">
    <citation type="journal article" date="2022" name="Int. J. Syst. Evol. Microbiol.">
        <title>Anaeromyxobacter oryzae sp. nov., Anaeromyxobacter diazotrophicus sp. nov. and Anaeromyxobacter paludicola sp. nov., isolated from paddy soils.</title>
        <authorList>
            <person name="Itoh H."/>
            <person name="Xu Z."/>
            <person name="Mise K."/>
            <person name="Masuda Y."/>
            <person name="Ushijima N."/>
            <person name="Hayakawa C."/>
            <person name="Shiratori Y."/>
            <person name="Senoo K."/>
        </authorList>
    </citation>
    <scope>NUCLEOTIDE SEQUENCE [LARGE SCALE GENOMIC DNA]</scope>
    <source>
        <strain evidence="3">Red630</strain>
    </source>
</reference>
<dbReference type="EMBL" id="AP025592">
    <property type="protein sequence ID" value="BDG09927.1"/>
    <property type="molecule type" value="Genomic_DNA"/>
</dbReference>
<name>A0ABM7XDN6_9BACT</name>
<dbReference type="InterPro" id="IPR001455">
    <property type="entry name" value="TusA-like"/>
</dbReference>
<evidence type="ECO:0000313" key="2">
    <source>
        <dbReference type="EMBL" id="BDG09927.1"/>
    </source>
</evidence>
<keyword evidence="3" id="KW-1185">Reference proteome</keyword>
<evidence type="ECO:0000259" key="1">
    <source>
        <dbReference type="PROSITE" id="PS01148"/>
    </source>
</evidence>
<dbReference type="InterPro" id="IPR036868">
    <property type="entry name" value="TusA-like_sf"/>
</dbReference>
<protein>
    <recommendedName>
        <fullName evidence="1">UPF0033 domain-containing protein</fullName>
    </recommendedName>
</protein>
<proteinExistence type="predicted"/>
<dbReference type="CDD" id="cd00291">
    <property type="entry name" value="SirA_YedF_YeeD"/>
    <property type="match status" value="1"/>
</dbReference>
<feature type="domain" description="UPF0033" evidence="1">
    <location>
        <begin position="12"/>
        <end position="36"/>
    </location>
</feature>
<accession>A0ABM7XDN6</accession>
<dbReference type="Pfam" id="PF01206">
    <property type="entry name" value="TusA"/>
    <property type="match status" value="1"/>
</dbReference>
<dbReference type="SUPFAM" id="SSF64307">
    <property type="entry name" value="SirA-like"/>
    <property type="match status" value="1"/>
</dbReference>
<dbReference type="Proteomes" id="UP001162734">
    <property type="component" value="Chromosome"/>
</dbReference>